<dbReference type="KEGG" id="fbe:FF125_14800"/>
<dbReference type="Gene3D" id="3.90.550.10">
    <property type="entry name" value="Spore Coat Polysaccharide Biosynthesis Protein SpsA, Chain A"/>
    <property type="match status" value="1"/>
</dbReference>
<evidence type="ECO:0000313" key="2">
    <source>
        <dbReference type="EMBL" id="QCX39652.1"/>
    </source>
</evidence>
<keyword evidence="2" id="KW-0808">Transferase</keyword>
<name>A0A5B7TY91_9FLAO</name>
<dbReference type="RefSeq" id="WP_138950493.1">
    <property type="nucleotide sequence ID" value="NZ_CP040749.1"/>
</dbReference>
<dbReference type="InterPro" id="IPR025877">
    <property type="entry name" value="MobA-like_NTP_Trfase"/>
</dbReference>
<dbReference type="GO" id="GO:0016779">
    <property type="term" value="F:nucleotidyltransferase activity"/>
    <property type="evidence" value="ECO:0007669"/>
    <property type="project" value="UniProtKB-ARBA"/>
</dbReference>
<keyword evidence="3" id="KW-1185">Reference proteome</keyword>
<dbReference type="PANTHER" id="PTHR43777:SF1">
    <property type="entry name" value="MOLYBDENUM COFACTOR CYTIDYLYLTRANSFERASE"/>
    <property type="match status" value="1"/>
</dbReference>
<organism evidence="2 3">
    <name type="scientific">Aureibaculum algae</name>
    <dbReference type="NCBI Taxonomy" id="2584122"/>
    <lineage>
        <taxon>Bacteria</taxon>
        <taxon>Pseudomonadati</taxon>
        <taxon>Bacteroidota</taxon>
        <taxon>Flavobacteriia</taxon>
        <taxon>Flavobacteriales</taxon>
        <taxon>Flavobacteriaceae</taxon>
        <taxon>Aureibaculum</taxon>
    </lineage>
</organism>
<sequence length="205" mass="22721">MKSIVKPQKIAMVILAAGASSRMKSIKQLLPWKKTTLLGNAIQQGLLANIDTVYVVLGANSNVIRPEIKDFNIEIIDNESWELGLGKSIACAMNFIINSPTQFDGILITLADQPLLMASHYNKMIDKFTENGTKIIATKQDTTIGVPALFNRKYVNQLSLLNKDKGAKAVIKKNMDNVLLVDTNGITVDVDTMNNYKELYEKYGK</sequence>
<dbReference type="AlphaFoldDB" id="A0A5B7TY91"/>
<evidence type="ECO:0000259" key="1">
    <source>
        <dbReference type="Pfam" id="PF12804"/>
    </source>
</evidence>
<gene>
    <name evidence="2" type="ORF">FF125_14800</name>
</gene>
<feature type="domain" description="MobA-like NTP transferase" evidence="1">
    <location>
        <begin position="13"/>
        <end position="174"/>
    </location>
</feature>
<dbReference type="EMBL" id="CP040749">
    <property type="protein sequence ID" value="QCX39652.1"/>
    <property type="molecule type" value="Genomic_DNA"/>
</dbReference>
<accession>A0A5B7TY91</accession>
<dbReference type="CDD" id="cd04182">
    <property type="entry name" value="GT_2_like_f"/>
    <property type="match status" value="1"/>
</dbReference>
<reference evidence="2 3" key="1">
    <citation type="submission" date="2019-05" db="EMBL/GenBank/DDBJ databases">
        <title>Algicella ahnfeltiae gen. nov., sp. nov., a novel marine bacterium of the family Flavobacteriaceae isolated from a red alga.</title>
        <authorList>
            <person name="Nedashkovskaya O.I."/>
            <person name="Kukhlevskiy A.D."/>
            <person name="Kim S.-G."/>
            <person name="Zhukova N.V."/>
            <person name="Mikhailov V.V."/>
        </authorList>
    </citation>
    <scope>NUCLEOTIDE SEQUENCE [LARGE SCALE GENOMIC DNA]</scope>
    <source>
        <strain evidence="2 3">10Alg115</strain>
    </source>
</reference>
<dbReference type="Pfam" id="PF12804">
    <property type="entry name" value="NTP_transf_3"/>
    <property type="match status" value="1"/>
</dbReference>
<dbReference type="Proteomes" id="UP000306229">
    <property type="component" value="Chromosome"/>
</dbReference>
<dbReference type="PANTHER" id="PTHR43777">
    <property type="entry name" value="MOLYBDENUM COFACTOR CYTIDYLYLTRANSFERASE"/>
    <property type="match status" value="1"/>
</dbReference>
<proteinExistence type="predicted"/>
<evidence type="ECO:0000313" key="3">
    <source>
        <dbReference type="Proteomes" id="UP000306229"/>
    </source>
</evidence>
<protein>
    <submittedName>
        <fullName evidence="2">Nucleotidyltransferase family protein</fullName>
    </submittedName>
</protein>
<dbReference type="SUPFAM" id="SSF53448">
    <property type="entry name" value="Nucleotide-diphospho-sugar transferases"/>
    <property type="match status" value="1"/>
</dbReference>
<dbReference type="InterPro" id="IPR029044">
    <property type="entry name" value="Nucleotide-diphossugar_trans"/>
</dbReference>
<dbReference type="OrthoDB" id="9779263at2"/>